<keyword evidence="4" id="KW-0964">Secreted</keyword>
<accession>A0A8X7CP80</accession>
<comment type="caution">
    <text evidence="10">The sequence shown here is derived from an EMBL/GenBank/DDBJ whole genome shotgun (WGS) entry which is preliminary data.</text>
</comment>
<dbReference type="Pfam" id="PF12796">
    <property type="entry name" value="Ank_2"/>
    <property type="match status" value="1"/>
</dbReference>
<dbReference type="PANTHER" id="PTHR24118:SF99">
    <property type="entry name" value="POTE ANKYRIN DOMAIN FAMILY MEMBER 3C-RELATED"/>
    <property type="match status" value="1"/>
</dbReference>
<protein>
    <submittedName>
        <fullName evidence="10">ANK_REP_REGION domain-containing protein</fullName>
    </submittedName>
</protein>
<evidence type="ECO:0000313" key="11">
    <source>
        <dbReference type="Proteomes" id="UP000886998"/>
    </source>
</evidence>
<gene>
    <name evidence="10" type="primary">AVEN_195517_1</name>
    <name evidence="10" type="ORF">TNIN_492951</name>
</gene>
<dbReference type="Proteomes" id="UP000886998">
    <property type="component" value="Unassembled WGS sequence"/>
</dbReference>
<evidence type="ECO:0000256" key="2">
    <source>
        <dbReference type="ARBA" id="ARBA00004613"/>
    </source>
</evidence>
<keyword evidence="11" id="KW-1185">Reference proteome</keyword>
<dbReference type="GO" id="GO:0044231">
    <property type="term" value="C:host cell presynaptic membrane"/>
    <property type="evidence" value="ECO:0007669"/>
    <property type="project" value="UniProtKB-KW"/>
</dbReference>
<keyword evidence="9" id="KW-0472">Membrane</keyword>
<evidence type="ECO:0000256" key="1">
    <source>
        <dbReference type="ARBA" id="ARBA00004175"/>
    </source>
</evidence>
<dbReference type="OrthoDB" id="6434844at2759"/>
<keyword evidence="9" id="KW-1053">Target membrane</keyword>
<evidence type="ECO:0000313" key="10">
    <source>
        <dbReference type="EMBL" id="GFY75306.1"/>
    </source>
</evidence>
<organism evidence="10 11">
    <name type="scientific">Trichonephila inaurata madagascariensis</name>
    <dbReference type="NCBI Taxonomy" id="2747483"/>
    <lineage>
        <taxon>Eukaryota</taxon>
        <taxon>Metazoa</taxon>
        <taxon>Ecdysozoa</taxon>
        <taxon>Arthropoda</taxon>
        <taxon>Chelicerata</taxon>
        <taxon>Arachnida</taxon>
        <taxon>Araneae</taxon>
        <taxon>Araneomorphae</taxon>
        <taxon>Entelegynae</taxon>
        <taxon>Araneoidea</taxon>
        <taxon>Nephilidae</taxon>
        <taxon>Trichonephila</taxon>
        <taxon>Trichonephila inaurata</taxon>
    </lineage>
</organism>
<dbReference type="GO" id="GO:0090729">
    <property type="term" value="F:toxin activity"/>
    <property type="evidence" value="ECO:0007669"/>
    <property type="project" value="UniProtKB-KW"/>
</dbReference>
<evidence type="ECO:0000256" key="8">
    <source>
        <dbReference type="ARBA" id="ARBA00023028"/>
    </source>
</evidence>
<dbReference type="SMART" id="SM00248">
    <property type="entry name" value="ANK"/>
    <property type="match status" value="3"/>
</dbReference>
<keyword evidence="8" id="KW-0638">Presynaptic neurotoxin</keyword>
<keyword evidence="5" id="KW-1052">Target cell membrane</keyword>
<evidence type="ECO:0000256" key="5">
    <source>
        <dbReference type="ARBA" id="ARBA00022537"/>
    </source>
</evidence>
<name>A0A8X7CP80_9ARAC</name>
<dbReference type="AlphaFoldDB" id="A0A8X7CP80"/>
<evidence type="ECO:0000256" key="7">
    <source>
        <dbReference type="ARBA" id="ARBA00022699"/>
    </source>
</evidence>
<dbReference type="EMBL" id="BMAV01021272">
    <property type="protein sequence ID" value="GFY75306.1"/>
    <property type="molecule type" value="Genomic_DNA"/>
</dbReference>
<evidence type="ECO:0000256" key="3">
    <source>
        <dbReference type="ARBA" id="ARBA00022483"/>
    </source>
</evidence>
<dbReference type="Gene3D" id="1.25.40.20">
    <property type="entry name" value="Ankyrin repeat-containing domain"/>
    <property type="match status" value="1"/>
</dbReference>
<dbReference type="SUPFAM" id="SSF48403">
    <property type="entry name" value="Ankyrin repeat"/>
    <property type="match status" value="1"/>
</dbReference>
<evidence type="ECO:0000256" key="6">
    <source>
        <dbReference type="ARBA" id="ARBA00022656"/>
    </source>
</evidence>
<comment type="subcellular location">
    <subcellularLocation>
        <location evidence="2">Secreted</location>
    </subcellularLocation>
    <subcellularLocation>
        <location evidence="1">Target cell membrane</location>
    </subcellularLocation>
</comment>
<dbReference type="InterPro" id="IPR002110">
    <property type="entry name" value="Ankyrin_rpt"/>
</dbReference>
<dbReference type="GO" id="GO:0044218">
    <property type="term" value="C:other organism cell membrane"/>
    <property type="evidence" value="ECO:0007669"/>
    <property type="project" value="UniProtKB-KW"/>
</dbReference>
<dbReference type="InterPro" id="IPR036770">
    <property type="entry name" value="Ankyrin_rpt-contain_sf"/>
</dbReference>
<keyword evidence="7" id="KW-0528">Neurotoxin</keyword>
<evidence type="ECO:0000256" key="9">
    <source>
        <dbReference type="ARBA" id="ARBA00023298"/>
    </source>
</evidence>
<sequence>MSCQECDPALSIHDVSTVIQLRQLLKNGTDVNQLNAYDETPLMSALRREVDPRLIQELVYQGADVHAKNLWEEAPLYFAVAKRARDSETIKFLLEHGADIAGGKVDSDRLLEGTLRNNRECVELLIKYKFKRNFPKFQNFKINILYRNKRDFYRQYKRIVELDLKPSCYLVLSNYLDSCASEFLQMRSVYLYGSLTLEKFLTLQNPFETIPDHHTMFKIIIKIFKELAGDKYPIYEDLIKNQIGNKELLGILETKIAQFCFKFGISTQSEKILMNMDLMHIITQYLTTYEFVMLLIAYPD</sequence>
<dbReference type="GO" id="GO:0006887">
    <property type="term" value="P:exocytosis"/>
    <property type="evidence" value="ECO:0007669"/>
    <property type="project" value="UniProtKB-KW"/>
</dbReference>
<evidence type="ECO:0000256" key="4">
    <source>
        <dbReference type="ARBA" id="ARBA00022525"/>
    </source>
</evidence>
<keyword evidence="6" id="KW-0800">Toxin</keyword>
<reference evidence="10" key="1">
    <citation type="submission" date="2020-08" db="EMBL/GenBank/DDBJ databases">
        <title>Multicomponent nature underlies the extraordinary mechanical properties of spider dragline silk.</title>
        <authorList>
            <person name="Kono N."/>
            <person name="Nakamura H."/>
            <person name="Mori M."/>
            <person name="Yoshida Y."/>
            <person name="Ohtoshi R."/>
            <person name="Malay A.D."/>
            <person name="Moran D.A.P."/>
            <person name="Tomita M."/>
            <person name="Numata K."/>
            <person name="Arakawa K."/>
        </authorList>
    </citation>
    <scope>NUCLEOTIDE SEQUENCE</scope>
</reference>
<keyword evidence="3" id="KW-0268">Exocytosis</keyword>
<dbReference type="GO" id="GO:0005576">
    <property type="term" value="C:extracellular region"/>
    <property type="evidence" value="ECO:0007669"/>
    <property type="project" value="UniProtKB-SubCell"/>
</dbReference>
<dbReference type="PANTHER" id="PTHR24118">
    <property type="entry name" value="POTE ANKYRIN DOMAIN"/>
    <property type="match status" value="1"/>
</dbReference>
<proteinExistence type="predicted"/>